<dbReference type="AlphaFoldDB" id="A0A1G8LXQ7"/>
<feature type="domain" description="Carbamoyltransferase Kae1-like" evidence="1">
    <location>
        <begin position="408"/>
        <end position="550"/>
    </location>
</feature>
<evidence type="ECO:0000313" key="2">
    <source>
        <dbReference type="EMBL" id="SDI60479.1"/>
    </source>
</evidence>
<dbReference type="OrthoDB" id="5808866at2"/>
<keyword evidence="3" id="KW-1185">Reference proteome</keyword>
<dbReference type="RefSeq" id="WP_090361964.1">
    <property type="nucleotide sequence ID" value="NZ_FNEM01000002.1"/>
</dbReference>
<reference evidence="3" key="1">
    <citation type="submission" date="2016-10" db="EMBL/GenBank/DDBJ databases">
        <authorList>
            <person name="Varghese N."/>
            <person name="Submissions S."/>
        </authorList>
    </citation>
    <scope>NUCLEOTIDE SEQUENCE [LARGE SCALE GENOMIC DNA]</scope>
    <source>
        <strain evidence="3">DSM 23317</strain>
    </source>
</reference>
<dbReference type="EMBL" id="FNEM01000002">
    <property type="protein sequence ID" value="SDI60479.1"/>
    <property type="molecule type" value="Genomic_DNA"/>
</dbReference>
<proteinExistence type="predicted"/>
<evidence type="ECO:0000313" key="3">
    <source>
        <dbReference type="Proteomes" id="UP000199527"/>
    </source>
</evidence>
<organism evidence="2 3">
    <name type="scientific">Ferrimonas sediminum</name>
    <dbReference type="NCBI Taxonomy" id="718193"/>
    <lineage>
        <taxon>Bacteria</taxon>
        <taxon>Pseudomonadati</taxon>
        <taxon>Pseudomonadota</taxon>
        <taxon>Gammaproteobacteria</taxon>
        <taxon>Alteromonadales</taxon>
        <taxon>Ferrimonadaceae</taxon>
        <taxon>Ferrimonas</taxon>
    </lineage>
</organism>
<dbReference type="InterPro" id="IPR055128">
    <property type="entry name" value="HypF_C_2"/>
</dbReference>
<sequence length="560" mass="61429">MKLKFNFHCDRPVPYYAHRCNQLLSHPQVIATGLEDNVYFFEAEGDQAQLSALAEQVGQEWAMSCWLTHSDLHAVETLSGHQHALAHGPVSNPYCSHCRDHQDACSQCGSAAVPAMDDATLSLAIDALLQDGQCTLETGNGLRRFSLPSQAPETVNQLLFCQPQALNEALHISNQGVKLLSSLEKPMLQLLPKPAFAEANRLASKLHLCHLADDRVTLKLGQRLAQQGIEVVAVEPLDHQPRLVLTFIEDKPVALSHRQLPSLLLDGSEPLWDDAAIAGFTSQVNEQRLSVSTGANVQSINDRWAAACALHSAQLQAPKEHTIAVLYLSRNRPSGLLYQDDNGDYQWLVKLAEQSIAPVQILDTIAQCPDSGDKLVARFKERYPEHAQALASLSPQPASGNLSQLYAQAAWLLNLADASDSAEVAAQKFTALALGHDGKNSPRIDFKLQRQDEVLTLQSQKALQACLSYRMADENSAQGVCYGLIDSFADFVANWVEQLDADIGIDQLALAGDEFESPVLLDRVYRRLGNNFNLLLPQQADFDGSNLALGGVFLKRRNRA</sequence>
<name>A0A1G8LXQ7_9GAMM</name>
<dbReference type="Pfam" id="PF22521">
    <property type="entry name" value="HypF_C_2"/>
    <property type="match status" value="1"/>
</dbReference>
<dbReference type="Proteomes" id="UP000199527">
    <property type="component" value="Unassembled WGS sequence"/>
</dbReference>
<protein>
    <recommendedName>
        <fullName evidence="1">Carbamoyltransferase Kae1-like domain-containing protein</fullName>
    </recommendedName>
</protein>
<gene>
    <name evidence="2" type="ORF">SAMN04488540_102202</name>
</gene>
<evidence type="ECO:0000259" key="1">
    <source>
        <dbReference type="Pfam" id="PF22521"/>
    </source>
</evidence>
<accession>A0A1G8LXQ7</accession>
<dbReference type="Gene3D" id="3.30.420.40">
    <property type="match status" value="1"/>
</dbReference>